<proteinExistence type="predicted"/>
<reference evidence="1 2" key="1">
    <citation type="journal article" date="2013" name="Biodegradation">
        <title>Occurrence of 4-tert-butylphenol (4-t-BP) biodegradation in an aquatic sample caused by the presence of Spirodela polyrrhiza and isolation of a 4-t-BP-utilizing bacterium.</title>
        <authorList>
            <person name="Ogata Y."/>
            <person name="Toyama T."/>
            <person name="Yu N."/>
            <person name="Wang X."/>
            <person name="Sei K."/>
            <person name="Ike M."/>
        </authorList>
    </citation>
    <scope>NUCLEOTIDE SEQUENCE [LARGE SCALE GENOMIC DNA]</scope>
    <source>
        <strain evidence="1 2">OMI</strain>
    </source>
</reference>
<evidence type="ECO:0000313" key="2">
    <source>
        <dbReference type="Proteomes" id="UP000221538"/>
    </source>
</evidence>
<evidence type="ECO:0000313" key="1">
    <source>
        <dbReference type="EMBL" id="GAY24634.1"/>
    </source>
</evidence>
<dbReference type="AlphaFoldDB" id="A0A292ZNR9"/>
<comment type="caution">
    <text evidence="1">The sequence shown here is derived from an EMBL/GenBank/DDBJ whole genome shotgun (WGS) entry which is preliminary data.</text>
</comment>
<accession>A0A292ZNR9</accession>
<gene>
    <name evidence="1" type="ORF">SFOMI_5219</name>
</gene>
<protein>
    <submittedName>
        <fullName evidence="1">Uncharacterized protein</fullName>
    </submittedName>
</protein>
<reference evidence="1 2" key="2">
    <citation type="journal article" date="2013" name="Environ. Sci. Technol.">
        <title>The 4-tert-butylphenol-utilizing bacterium Sphingobium fuliginis OMI can degrade bisphenols via phenolic ring hydroxylation and meta-cleavage pathway.</title>
        <authorList>
            <person name="Ogata Y."/>
            <person name="Goda S."/>
            <person name="Toyama T."/>
            <person name="Sei K."/>
            <person name="Ike M."/>
        </authorList>
    </citation>
    <scope>NUCLEOTIDE SEQUENCE [LARGE SCALE GENOMIC DNA]</scope>
    <source>
        <strain evidence="1 2">OMI</strain>
    </source>
</reference>
<name>A0A292ZNR9_SPHSA</name>
<sequence length="96" mass="10268">MTIIPIDLPALRAQVRAMDYVRGTAAEMEQWREANAEACANLAIEGMDLTIEEHAMLAMFMEEGVPPSLVPQIILSLYGKGSTSTAPAPAPASARP</sequence>
<organism evidence="1 2">
    <name type="scientific">Sphingobium fuliginis (strain ATCC 27551)</name>
    <dbReference type="NCBI Taxonomy" id="336203"/>
    <lineage>
        <taxon>Bacteria</taxon>
        <taxon>Pseudomonadati</taxon>
        <taxon>Pseudomonadota</taxon>
        <taxon>Alphaproteobacteria</taxon>
        <taxon>Sphingomonadales</taxon>
        <taxon>Sphingomonadaceae</taxon>
        <taxon>Sphingobium</taxon>
    </lineage>
</organism>
<dbReference type="RefSeq" id="WP_021316102.1">
    <property type="nucleotide sequence ID" value="NZ_BEWI01000033.1"/>
</dbReference>
<dbReference type="EMBL" id="BEWI01000033">
    <property type="protein sequence ID" value="GAY24634.1"/>
    <property type="molecule type" value="Genomic_DNA"/>
</dbReference>
<dbReference type="Proteomes" id="UP000221538">
    <property type="component" value="Unassembled WGS sequence"/>
</dbReference>